<dbReference type="Proteomes" id="UP000886523">
    <property type="component" value="Unassembled WGS sequence"/>
</dbReference>
<name>A0A9P6DX10_9AGAM</name>
<reference evidence="2" key="1">
    <citation type="journal article" date="2020" name="Nat. Commun.">
        <title>Large-scale genome sequencing of mycorrhizal fungi provides insights into the early evolution of symbiotic traits.</title>
        <authorList>
            <person name="Miyauchi S."/>
            <person name="Kiss E."/>
            <person name="Kuo A."/>
            <person name="Drula E."/>
            <person name="Kohler A."/>
            <person name="Sanchez-Garcia M."/>
            <person name="Morin E."/>
            <person name="Andreopoulos B."/>
            <person name="Barry K.W."/>
            <person name="Bonito G."/>
            <person name="Buee M."/>
            <person name="Carver A."/>
            <person name="Chen C."/>
            <person name="Cichocki N."/>
            <person name="Clum A."/>
            <person name="Culley D."/>
            <person name="Crous P.W."/>
            <person name="Fauchery L."/>
            <person name="Girlanda M."/>
            <person name="Hayes R.D."/>
            <person name="Keri Z."/>
            <person name="LaButti K."/>
            <person name="Lipzen A."/>
            <person name="Lombard V."/>
            <person name="Magnuson J."/>
            <person name="Maillard F."/>
            <person name="Murat C."/>
            <person name="Nolan M."/>
            <person name="Ohm R.A."/>
            <person name="Pangilinan J."/>
            <person name="Pereira M.F."/>
            <person name="Perotto S."/>
            <person name="Peter M."/>
            <person name="Pfister S."/>
            <person name="Riley R."/>
            <person name="Sitrit Y."/>
            <person name="Stielow J.B."/>
            <person name="Szollosi G."/>
            <person name="Zifcakova L."/>
            <person name="Stursova M."/>
            <person name="Spatafora J.W."/>
            <person name="Tedersoo L."/>
            <person name="Vaario L.M."/>
            <person name="Yamada A."/>
            <person name="Yan M."/>
            <person name="Wang P."/>
            <person name="Xu J."/>
            <person name="Bruns T."/>
            <person name="Baldrian P."/>
            <person name="Vilgalys R."/>
            <person name="Dunand C."/>
            <person name="Henrissat B."/>
            <person name="Grigoriev I.V."/>
            <person name="Hibbett D."/>
            <person name="Nagy L.G."/>
            <person name="Martin F.M."/>
        </authorList>
    </citation>
    <scope>NUCLEOTIDE SEQUENCE</scope>
    <source>
        <strain evidence="2">UP504</strain>
    </source>
</reference>
<protein>
    <submittedName>
        <fullName evidence="2">Uncharacterized protein</fullName>
    </submittedName>
</protein>
<feature type="compositionally biased region" description="Polar residues" evidence="1">
    <location>
        <begin position="1"/>
        <end position="18"/>
    </location>
</feature>
<evidence type="ECO:0000313" key="3">
    <source>
        <dbReference type="Proteomes" id="UP000886523"/>
    </source>
</evidence>
<feature type="compositionally biased region" description="Pro residues" evidence="1">
    <location>
        <begin position="65"/>
        <end position="78"/>
    </location>
</feature>
<feature type="compositionally biased region" description="Polar residues" evidence="1">
    <location>
        <begin position="88"/>
        <end position="98"/>
    </location>
</feature>
<comment type="caution">
    <text evidence="2">The sequence shown here is derived from an EMBL/GenBank/DDBJ whole genome shotgun (WGS) entry which is preliminary data.</text>
</comment>
<sequence length="118" mass="13433">MTTHLQQRAWSFKGPQQQHAKRNEAKPNETAPNENTSGHAPPQGPREPHTCYGGLSPDMKTCQTNPPPPIEMTMPPPNENHKYDWPRNTHQTKPGNRNTQHKTMEPPDKPHPLRQVVI</sequence>
<proteinExistence type="predicted"/>
<accession>A0A9P6DX10</accession>
<feature type="compositionally biased region" description="Basic and acidic residues" evidence="1">
    <location>
        <begin position="102"/>
        <end position="111"/>
    </location>
</feature>
<gene>
    <name evidence="2" type="ORF">BS47DRAFT_1362470</name>
</gene>
<evidence type="ECO:0000256" key="1">
    <source>
        <dbReference type="SAM" id="MobiDB-lite"/>
    </source>
</evidence>
<keyword evidence="3" id="KW-1185">Reference proteome</keyword>
<evidence type="ECO:0000313" key="2">
    <source>
        <dbReference type="EMBL" id="KAF9513370.1"/>
    </source>
</evidence>
<dbReference type="EMBL" id="MU128973">
    <property type="protein sequence ID" value="KAF9513370.1"/>
    <property type="molecule type" value="Genomic_DNA"/>
</dbReference>
<organism evidence="2 3">
    <name type="scientific">Hydnum rufescens UP504</name>
    <dbReference type="NCBI Taxonomy" id="1448309"/>
    <lineage>
        <taxon>Eukaryota</taxon>
        <taxon>Fungi</taxon>
        <taxon>Dikarya</taxon>
        <taxon>Basidiomycota</taxon>
        <taxon>Agaricomycotina</taxon>
        <taxon>Agaricomycetes</taxon>
        <taxon>Cantharellales</taxon>
        <taxon>Hydnaceae</taxon>
        <taxon>Hydnum</taxon>
    </lineage>
</organism>
<dbReference type="AlphaFoldDB" id="A0A9P6DX10"/>
<feature type="region of interest" description="Disordered" evidence="1">
    <location>
        <begin position="1"/>
        <end position="118"/>
    </location>
</feature>